<protein>
    <submittedName>
        <fullName evidence="1">7089_t:CDS:1</fullName>
    </submittedName>
</protein>
<proteinExistence type="predicted"/>
<keyword evidence="2" id="KW-1185">Reference proteome</keyword>
<sequence length="199" mass="21782">NRMPKSLQSVPLSRPPQLYSPSPVPIPPATTAYHSPLEPTYSTASRSFQGRQVPPFIDISNADNDLLFPQPSITTPIIPATPGQPFPSPGLVSPNTRRPANLVVGGQQSFIQRKSFAEIVIFTNAQYNQLKILCSDKILSAYNAEIWESILVNEKFPTTNSGVLAISTSYLVLVLTSDYLRQDAYDVEMATVSLAIEFG</sequence>
<dbReference type="Proteomes" id="UP000789702">
    <property type="component" value="Unassembled WGS sequence"/>
</dbReference>
<organism evidence="1 2">
    <name type="scientific">Dentiscutata heterogama</name>
    <dbReference type="NCBI Taxonomy" id="1316150"/>
    <lineage>
        <taxon>Eukaryota</taxon>
        <taxon>Fungi</taxon>
        <taxon>Fungi incertae sedis</taxon>
        <taxon>Mucoromycota</taxon>
        <taxon>Glomeromycotina</taxon>
        <taxon>Glomeromycetes</taxon>
        <taxon>Diversisporales</taxon>
        <taxon>Gigasporaceae</taxon>
        <taxon>Dentiscutata</taxon>
    </lineage>
</organism>
<reference evidence="1" key="1">
    <citation type="submission" date="2021-06" db="EMBL/GenBank/DDBJ databases">
        <authorList>
            <person name="Kallberg Y."/>
            <person name="Tangrot J."/>
            <person name="Rosling A."/>
        </authorList>
    </citation>
    <scope>NUCLEOTIDE SEQUENCE</scope>
    <source>
        <strain evidence="1">IL203A</strain>
    </source>
</reference>
<name>A0ACA9QTY7_9GLOM</name>
<accession>A0ACA9QTY7</accession>
<comment type="caution">
    <text evidence="1">The sequence shown here is derived from an EMBL/GenBank/DDBJ whole genome shotgun (WGS) entry which is preliminary data.</text>
</comment>
<dbReference type="EMBL" id="CAJVPU010052798">
    <property type="protein sequence ID" value="CAG8763972.1"/>
    <property type="molecule type" value="Genomic_DNA"/>
</dbReference>
<evidence type="ECO:0000313" key="2">
    <source>
        <dbReference type="Proteomes" id="UP000789702"/>
    </source>
</evidence>
<feature type="non-terminal residue" evidence="1">
    <location>
        <position position="1"/>
    </location>
</feature>
<gene>
    <name evidence="1" type="ORF">DHETER_LOCUS15450</name>
</gene>
<feature type="non-terminal residue" evidence="1">
    <location>
        <position position="199"/>
    </location>
</feature>
<evidence type="ECO:0000313" key="1">
    <source>
        <dbReference type="EMBL" id="CAG8763972.1"/>
    </source>
</evidence>